<comment type="caution">
    <text evidence="1">The sequence shown here is derived from an EMBL/GenBank/DDBJ whole genome shotgun (WGS) entry which is preliminary data.</text>
</comment>
<accession>A0A1R3GYC7</accession>
<reference evidence="2" key="1">
    <citation type="submission" date="2013-09" db="EMBL/GenBank/DDBJ databases">
        <title>Corchorus olitorius genome sequencing.</title>
        <authorList>
            <person name="Alam M."/>
            <person name="Haque M.S."/>
            <person name="Islam M.S."/>
            <person name="Emdad E.M."/>
            <person name="Islam M.M."/>
            <person name="Ahmed B."/>
            <person name="Halim A."/>
            <person name="Hossen Q.M.M."/>
            <person name="Hossain M.Z."/>
            <person name="Ahmed R."/>
            <person name="Khan M.M."/>
            <person name="Islam R."/>
            <person name="Rashid M.M."/>
            <person name="Khan S.A."/>
            <person name="Rahman M.S."/>
            <person name="Alam M."/>
            <person name="Yahiya A.S."/>
            <person name="Khan M.S."/>
            <person name="Azam M.S."/>
            <person name="Haque T."/>
            <person name="Lashkar M.Z.H."/>
            <person name="Akhand A.I."/>
            <person name="Morshed G."/>
            <person name="Roy S."/>
            <person name="Uddin K.S."/>
            <person name="Rabeya T."/>
            <person name="Hossain A.S."/>
            <person name="Chowdhury A."/>
            <person name="Snigdha A.R."/>
            <person name="Mortoza M.S."/>
            <person name="Matin S.A."/>
            <person name="Hoque S.M.E."/>
            <person name="Islam M.K."/>
            <person name="Roy D.K."/>
            <person name="Haider R."/>
            <person name="Moosa M.M."/>
            <person name="Elias S.M."/>
            <person name="Hasan A.M."/>
            <person name="Jahan S."/>
            <person name="Shafiuddin M."/>
            <person name="Mahmood N."/>
            <person name="Shommy N.S."/>
        </authorList>
    </citation>
    <scope>NUCLEOTIDE SEQUENCE [LARGE SCALE GENOMIC DNA]</scope>
    <source>
        <strain evidence="2">cv. O-4</strain>
    </source>
</reference>
<dbReference type="Proteomes" id="UP000187203">
    <property type="component" value="Unassembled WGS sequence"/>
</dbReference>
<gene>
    <name evidence="1" type="ORF">COLO4_32705</name>
</gene>
<evidence type="ECO:0000313" key="1">
    <source>
        <dbReference type="EMBL" id="OMO63128.1"/>
    </source>
</evidence>
<dbReference type="AlphaFoldDB" id="A0A1R3GYC7"/>
<name>A0A1R3GYC7_9ROSI</name>
<proteinExistence type="predicted"/>
<sequence length="32" mass="3841">MEVRAEETKSDKRLVAARVSKGLEKKRRRWLI</sequence>
<protein>
    <submittedName>
        <fullName evidence="1">Uncharacterized protein</fullName>
    </submittedName>
</protein>
<dbReference type="EMBL" id="AWUE01021168">
    <property type="protein sequence ID" value="OMO63128.1"/>
    <property type="molecule type" value="Genomic_DNA"/>
</dbReference>
<organism evidence="1 2">
    <name type="scientific">Corchorus olitorius</name>
    <dbReference type="NCBI Taxonomy" id="93759"/>
    <lineage>
        <taxon>Eukaryota</taxon>
        <taxon>Viridiplantae</taxon>
        <taxon>Streptophyta</taxon>
        <taxon>Embryophyta</taxon>
        <taxon>Tracheophyta</taxon>
        <taxon>Spermatophyta</taxon>
        <taxon>Magnoliopsida</taxon>
        <taxon>eudicotyledons</taxon>
        <taxon>Gunneridae</taxon>
        <taxon>Pentapetalae</taxon>
        <taxon>rosids</taxon>
        <taxon>malvids</taxon>
        <taxon>Malvales</taxon>
        <taxon>Malvaceae</taxon>
        <taxon>Grewioideae</taxon>
        <taxon>Apeibeae</taxon>
        <taxon>Corchorus</taxon>
    </lineage>
</organism>
<evidence type="ECO:0000313" key="2">
    <source>
        <dbReference type="Proteomes" id="UP000187203"/>
    </source>
</evidence>
<keyword evidence="2" id="KW-1185">Reference proteome</keyword>